<feature type="region of interest" description="Disordered" evidence="1">
    <location>
        <begin position="1"/>
        <end position="33"/>
    </location>
</feature>
<dbReference type="EMBL" id="CP017298">
    <property type="protein sequence ID" value="AOS47593.1"/>
    <property type="molecule type" value="Genomic_DNA"/>
</dbReference>
<keyword evidence="3" id="KW-1185">Reference proteome</keyword>
<dbReference type="AlphaFoldDB" id="A0A1D8B382"/>
<proteinExistence type="predicted"/>
<accession>A0A1D8B382</accession>
<dbReference type="KEGG" id="phon:BH719_06825"/>
<protein>
    <submittedName>
        <fullName evidence="2">Uncharacterized protein</fullName>
    </submittedName>
</protein>
<reference evidence="2 3" key="1">
    <citation type="submission" date="2016-09" db="EMBL/GenBank/DDBJ databases">
        <title>Complete genome sequence of Actinomyces hongkongensis HKU8.</title>
        <authorList>
            <person name="Gao Y.-X."/>
            <person name="Zhou Y.-Y."/>
            <person name="Xie Y."/>
            <person name="Wang M."/>
            <person name="Wang S.-J."/>
            <person name="Shen S.-G."/>
        </authorList>
    </citation>
    <scope>NUCLEOTIDE SEQUENCE [LARGE SCALE GENOMIC DNA]</scope>
    <source>
        <strain evidence="2 3">HKU8</strain>
    </source>
</reference>
<evidence type="ECO:0000313" key="3">
    <source>
        <dbReference type="Proteomes" id="UP000095214"/>
    </source>
</evidence>
<gene>
    <name evidence="2" type="ORF">BH719_06825</name>
</gene>
<dbReference type="Proteomes" id="UP000095214">
    <property type="component" value="Chromosome"/>
</dbReference>
<evidence type="ECO:0000313" key="2">
    <source>
        <dbReference type="EMBL" id="AOS47593.1"/>
    </source>
</evidence>
<organism evidence="2 3">
    <name type="scientific">Pauljensenia hongkongensis</name>
    <dbReference type="NCBI Taxonomy" id="178339"/>
    <lineage>
        <taxon>Bacteria</taxon>
        <taxon>Bacillati</taxon>
        <taxon>Actinomycetota</taxon>
        <taxon>Actinomycetes</taxon>
        <taxon>Actinomycetales</taxon>
        <taxon>Actinomycetaceae</taxon>
        <taxon>Pauljensenia</taxon>
    </lineage>
</organism>
<sequence length="107" mass="10421">MPDHRRVDDGEEGLGDQGPQGGQREGHDLAGDGGAGLFGGALGGVGGAVRTGVLGPAPGVRLFGWELGTGVLGPTPGVRFFGRALGTGVLGPVGGAASLNPGLRVVR</sequence>
<name>A0A1D8B382_9ACTO</name>
<evidence type="ECO:0000256" key="1">
    <source>
        <dbReference type="SAM" id="MobiDB-lite"/>
    </source>
</evidence>